<protein>
    <recommendedName>
        <fullName evidence="4">Twin-arginine translocation pathway signal</fullName>
    </recommendedName>
</protein>
<dbReference type="SUPFAM" id="SSF63829">
    <property type="entry name" value="Calcium-dependent phosphotriesterase"/>
    <property type="match status" value="1"/>
</dbReference>
<proteinExistence type="predicted"/>
<sequence>MRRRGFLAGLMAGSAAPSISWAGAGGAAFIGAARCPDQSFALIGLTSDLRVAFEHPIPARGHSGAAHPWRAEAVLFARRPGRFALVLDCARGDALHRLEPPDGSHFYGHGAFSADGDLLLTTENEYETGSGRIGLWDVASGYRRVGEIASNGIGPHEIIRLHNDGYAVANGGIRTHPATGREKLNLPDMASNLTILNADLGVEAVTTLPARDQRYSIRHIAQGPDDAIIMGLQWNDERGPTQSPLAVLDRDGLVHRPTLPTPLLTRSEGYVGSVAVDAAGVFYASAPRGNCMFRVSATEFLSVAPGTDLCGLAANGDRLLISQGDGGAWLADGSIRQEFAVNWDNHLLAVGA</sequence>
<dbReference type="Proteomes" id="UP000244932">
    <property type="component" value="Unassembled WGS sequence"/>
</dbReference>
<feature type="signal peptide" evidence="1">
    <location>
        <begin position="1"/>
        <end position="22"/>
    </location>
</feature>
<evidence type="ECO:0000313" key="2">
    <source>
        <dbReference type="EMBL" id="SPF28667.1"/>
    </source>
</evidence>
<evidence type="ECO:0000256" key="1">
    <source>
        <dbReference type="SAM" id="SignalP"/>
    </source>
</evidence>
<feature type="chain" id="PRO_5015320009" description="Twin-arginine translocation pathway signal" evidence="1">
    <location>
        <begin position="23"/>
        <end position="352"/>
    </location>
</feature>
<reference evidence="2 3" key="1">
    <citation type="submission" date="2018-03" db="EMBL/GenBank/DDBJ databases">
        <authorList>
            <person name="Keele B.F."/>
        </authorList>
    </citation>
    <scope>NUCLEOTIDE SEQUENCE [LARGE SCALE GENOMIC DNA]</scope>
    <source>
        <strain evidence="2 3">CeCT 8812</strain>
    </source>
</reference>
<organism evidence="2 3">
    <name type="scientific">Pontivivens insulae</name>
    <dbReference type="NCBI Taxonomy" id="1639689"/>
    <lineage>
        <taxon>Bacteria</taxon>
        <taxon>Pseudomonadati</taxon>
        <taxon>Pseudomonadota</taxon>
        <taxon>Alphaproteobacteria</taxon>
        <taxon>Rhodobacterales</taxon>
        <taxon>Paracoccaceae</taxon>
        <taxon>Pontivivens</taxon>
    </lineage>
</organism>
<evidence type="ECO:0008006" key="4">
    <source>
        <dbReference type="Google" id="ProtNLM"/>
    </source>
</evidence>
<keyword evidence="1" id="KW-0732">Signal</keyword>
<dbReference type="PIRSF" id="PIRSF028101">
    <property type="entry name" value="UCP028101"/>
    <property type="match status" value="1"/>
</dbReference>
<dbReference type="AlphaFoldDB" id="A0A2R8A8W5"/>
<dbReference type="InterPro" id="IPR008311">
    <property type="entry name" value="UCP028101"/>
</dbReference>
<evidence type="ECO:0000313" key="3">
    <source>
        <dbReference type="Proteomes" id="UP000244932"/>
    </source>
</evidence>
<name>A0A2R8A8W5_9RHOB</name>
<dbReference type="RefSeq" id="WP_245895249.1">
    <property type="nucleotide sequence ID" value="NZ_OMKW01000001.1"/>
</dbReference>
<dbReference type="Pfam" id="PF07433">
    <property type="entry name" value="DUF1513"/>
    <property type="match status" value="1"/>
</dbReference>
<keyword evidence="3" id="KW-1185">Reference proteome</keyword>
<accession>A0A2R8A8W5</accession>
<dbReference type="EMBL" id="OMKW01000001">
    <property type="protein sequence ID" value="SPF28667.1"/>
    <property type="molecule type" value="Genomic_DNA"/>
</dbReference>
<gene>
    <name evidence="2" type="ORF">POI8812_00970</name>
</gene>